<dbReference type="Proteomes" id="UP001501822">
    <property type="component" value="Unassembled WGS sequence"/>
</dbReference>
<gene>
    <name evidence="1" type="ORF">GCM10010151_51740</name>
</gene>
<keyword evidence="2" id="KW-1185">Reference proteome</keyword>
<organism evidence="1 2">
    <name type="scientific">Actinoallomurus spadix</name>
    <dbReference type="NCBI Taxonomy" id="79912"/>
    <lineage>
        <taxon>Bacteria</taxon>
        <taxon>Bacillati</taxon>
        <taxon>Actinomycetota</taxon>
        <taxon>Actinomycetes</taxon>
        <taxon>Streptosporangiales</taxon>
        <taxon>Thermomonosporaceae</taxon>
        <taxon>Actinoallomurus</taxon>
    </lineage>
</organism>
<protein>
    <submittedName>
        <fullName evidence="1">Uncharacterized protein</fullName>
    </submittedName>
</protein>
<reference evidence="1 2" key="1">
    <citation type="journal article" date="2019" name="Int. J. Syst. Evol. Microbiol.">
        <title>The Global Catalogue of Microorganisms (GCM) 10K type strain sequencing project: providing services to taxonomists for standard genome sequencing and annotation.</title>
        <authorList>
            <consortium name="The Broad Institute Genomics Platform"/>
            <consortium name="The Broad Institute Genome Sequencing Center for Infectious Disease"/>
            <person name="Wu L."/>
            <person name="Ma J."/>
        </authorList>
    </citation>
    <scope>NUCLEOTIDE SEQUENCE [LARGE SCALE GENOMIC DNA]</scope>
    <source>
        <strain evidence="1 2">JCM 3146</strain>
    </source>
</reference>
<name>A0ABN0X5R7_9ACTN</name>
<proteinExistence type="predicted"/>
<comment type="caution">
    <text evidence="1">The sequence shown here is derived from an EMBL/GenBank/DDBJ whole genome shotgun (WGS) entry which is preliminary data.</text>
</comment>
<dbReference type="EMBL" id="BAAABM010000047">
    <property type="protein sequence ID" value="GAA0355764.1"/>
    <property type="molecule type" value="Genomic_DNA"/>
</dbReference>
<evidence type="ECO:0000313" key="1">
    <source>
        <dbReference type="EMBL" id="GAA0355764.1"/>
    </source>
</evidence>
<accession>A0ABN0X5R7</accession>
<sequence length="204" mass="20817">MIRRGTLGASTGGKVTFHRRAAAGALVGGVLGLVWLPSVAAAARIPANPQGRLVTDHNNGGNGHHNTTAMSVRSPIRNRGYQHTTNRNAGGVSDVQNALCHRARVCNLTQKVTIVNPERPAPTAVSVVPPRPAVVPDPATAARPRPAVVPAQAIAAPPPSAAGPLLAMGPYGLLLTGGRSAGADSAEDADGPARWLASWIGPFS</sequence>
<evidence type="ECO:0000313" key="2">
    <source>
        <dbReference type="Proteomes" id="UP001501822"/>
    </source>
</evidence>